<dbReference type="Proteomes" id="UP001162162">
    <property type="component" value="Unassembled WGS sequence"/>
</dbReference>
<keyword evidence="2 4" id="KW-0732">Signal</keyword>
<dbReference type="AlphaFoldDB" id="A0AAV8YAN8"/>
<dbReference type="Gene3D" id="3.80.10.10">
    <property type="entry name" value="Ribonuclease Inhibitor"/>
    <property type="match status" value="2"/>
</dbReference>
<dbReference type="InterPro" id="IPR003591">
    <property type="entry name" value="Leu-rich_rpt_typical-subtyp"/>
</dbReference>
<accession>A0AAV8YAN8</accession>
<reference evidence="5" key="1">
    <citation type="journal article" date="2023" name="Insect Mol. Biol.">
        <title>Genome sequencing provides insights into the evolution of gene families encoding plant cell wall-degrading enzymes in longhorned beetles.</title>
        <authorList>
            <person name="Shin N.R."/>
            <person name="Okamura Y."/>
            <person name="Kirsch R."/>
            <person name="Pauchet Y."/>
        </authorList>
    </citation>
    <scope>NUCLEOTIDE SEQUENCE</scope>
    <source>
        <strain evidence="5">AMC_N1</strain>
    </source>
</reference>
<dbReference type="PANTHER" id="PTHR24373:SF370">
    <property type="entry name" value="FISH-LIPS, ISOFORM E"/>
    <property type="match status" value="1"/>
</dbReference>
<keyword evidence="3" id="KW-0677">Repeat</keyword>
<feature type="signal peptide" evidence="4">
    <location>
        <begin position="1"/>
        <end position="20"/>
    </location>
</feature>
<dbReference type="EMBL" id="JAPWTK010000133">
    <property type="protein sequence ID" value="KAJ8948654.1"/>
    <property type="molecule type" value="Genomic_DNA"/>
</dbReference>
<dbReference type="GO" id="GO:0031012">
    <property type="term" value="C:extracellular matrix"/>
    <property type="evidence" value="ECO:0007669"/>
    <property type="project" value="TreeGrafter"/>
</dbReference>
<dbReference type="InterPro" id="IPR001611">
    <property type="entry name" value="Leu-rich_rpt"/>
</dbReference>
<evidence type="ECO:0000313" key="6">
    <source>
        <dbReference type="Proteomes" id="UP001162162"/>
    </source>
</evidence>
<evidence type="ECO:0000256" key="4">
    <source>
        <dbReference type="SAM" id="SignalP"/>
    </source>
</evidence>
<protein>
    <submittedName>
        <fullName evidence="5">Uncharacterized protein</fullName>
    </submittedName>
</protein>
<dbReference type="InterPro" id="IPR032675">
    <property type="entry name" value="LRR_dom_sf"/>
</dbReference>
<keyword evidence="1" id="KW-0433">Leucine-rich repeat</keyword>
<dbReference type="InterPro" id="IPR026906">
    <property type="entry name" value="LRR_5"/>
</dbReference>
<dbReference type="GO" id="GO:0005615">
    <property type="term" value="C:extracellular space"/>
    <property type="evidence" value="ECO:0007669"/>
    <property type="project" value="TreeGrafter"/>
</dbReference>
<sequence>MRPIGNNAVILSLLLVAVSGEVLLKKGWYRTHRKGPKIVLANVTFNRRQNLSFCGISDVDPGAFVNLPNLVVLGLLDNEIKSIKAGVFNGLKVSTLFLQRNQIKLIDSQAFDDMPNLFKIHLNSNKISTWDNAWFKNTPRLTEILFRRNEIQRIPSDAFRNIKGKHVKDGEYVVDTKIYLSKNNISFVDPDALNNLEELSQLWLDRNRISQLDEKVFSRVTQIGGLFLSKNKLRSMPDDMFPRLNDDIVLLDLTGNHNLTCLSYKIVSKTKLTVVDHIKSWTATASEN</sequence>
<keyword evidence="6" id="KW-1185">Reference proteome</keyword>
<evidence type="ECO:0000256" key="2">
    <source>
        <dbReference type="ARBA" id="ARBA00022729"/>
    </source>
</evidence>
<dbReference type="InterPro" id="IPR050328">
    <property type="entry name" value="Dev_Immune_Receptor"/>
</dbReference>
<dbReference type="Pfam" id="PF13855">
    <property type="entry name" value="LRR_8"/>
    <property type="match status" value="1"/>
</dbReference>
<gene>
    <name evidence="5" type="ORF">NQ318_022722</name>
</gene>
<dbReference type="Pfam" id="PF13306">
    <property type="entry name" value="LRR_5"/>
    <property type="match status" value="1"/>
</dbReference>
<organism evidence="5 6">
    <name type="scientific">Aromia moschata</name>
    <dbReference type="NCBI Taxonomy" id="1265417"/>
    <lineage>
        <taxon>Eukaryota</taxon>
        <taxon>Metazoa</taxon>
        <taxon>Ecdysozoa</taxon>
        <taxon>Arthropoda</taxon>
        <taxon>Hexapoda</taxon>
        <taxon>Insecta</taxon>
        <taxon>Pterygota</taxon>
        <taxon>Neoptera</taxon>
        <taxon>Endopterygota</taxon>
        <taxon>Coleoptera</taxon>
        <taxon>Polyphaga</taxon>
        <taxon>Cucujiformia</taxon>
        <taxon>Chrysomeloidea</taxon>
        <taxon>Cerambycidae</taxon>
        <taxon>Cerambycinae</taxon>
        <taxon>Callichromatini</taxon>
        <taxon>Aromia</taxon>
    </lineage>
</organism>
<evidence type="ECO:0000256" key="3">
    <source>
        <dbReference type="ARBA" id="ARBA00022737"/>
    </source>
</evidence>
<evidence type="ECO:0000313" key="5">
    <source>
        <dbReference type="EMBL" id="KAJ8948654.1"/>
    </source>
</evidence>
<evidence type="ECO:0000256" key="1">
    <source>
        <dbReference type="ARBA" id="ARBA00022614"/>
    </source>
</evidence>
<proteinExistence type="predicted"/>
<dbReference type="PANTHER" id="PTHR24373">
    <property type="entry name" value="SLIT RELATED LEUCINE-RICH REPEAT NEURONAL PROTEIN"/>
    <property type="match status" value="1"/>
</dbReference>
<comment type="caution">
    <text evidence="5">The sequence shown here is derived from an EMBL/GenBank/DDBJ whole genome shotgun (WGS) entry which is preliminary data.</text>
</comment>
<name>A0AAV8YAN8_9CUCU</name>
<dbReference type="SMART" id="SM00369">
    <property type="entry name" value="LRR_TYP"/>
    <property type="match status" value="6"/>
</dbReference>
<dbReference type="SUPFAM" id="SSF52058">
    <property type="entry name" value="L domain-like"/>
    <property type="match status" value="1"/>
</dbReference>
<feature type="chain" id="PRO_5043406806" evidence="4">
    <location>
        <begin position="21"/>
        <end position="288"/>
    </location>
</feature>